<evidence type="ECO:0000256" key="6">
    <source>
        <dbReference type="ARBA" id="ARBA00022692"/>
    </source>
</evidence>
<keyword evidence="14" id="KW-0067">ATP-binding</keyword>
<dbReference type="CDD" id="cd00075">
    <property type="entry name" value="HATPase"/>
    <property type="match status" value="1"/>
</dbReference>
<accession>A0ABP5DP60</accession>
<keyword evidence="10 11" id="KW-0472">Membrane</keyword>
<keyword evidence="9" id="KW-0902">Two-component regulatory system</keyword>
<keyword evidence="15" id="KW-1185">Reference proteome</keyword>
<sequence>MRQWPLRVKLTLAYTLLTALTGAGLLGLVMLLSDPVTRAEATTMLPQPPLGAVAGPQIAPPPLKDLDIQGTISTSLLETGAIALTIVVAVAAVLGWFTARRALRPIRSVTAAAQQAAGHDLSTRIRMLGPSDEIKELADTFDHMLTRLERSFESQRRFVANAAHELKTPVAAQRTVTEVAIARPGVEAGTIALGQKLLANLDHQERVLTGLLALAQNAETVRKKDLVDLADLTHDLTKNRSARTAHRIELRSDLSTAKVRGDATLLQQLVRNVVDNAFVHNKSRGWVAIRTASSGTECTLEISNSGARVDDTDTDTLFEPFQRLCFDRADPPPGSGLGLSVVRAIAEAHDGTVTARPRSEGGLTVRVTLPAAP</sequence>
<evidence type="ECO:0000256" key="11">
    <source>
        <dbReference type="SAM" id="Phobius"/>
    </source>
</evidence>
<comment type="subcellular location">
    <subcellularLocation>
        <location evidence="2">Cell membrane</location>
    </subcellularLocation>
</comment>
<keyword evidence="7" id="KW-0418">Kinase</keyword>
<evidence type="ECO:0000256" key="2">
    <source>
        <dbReference type="ARBA" id="ARBA00004236"/>
    </source>
</evidence>
<evidence type="ECO:0000259" key="13">
    <source>
        <dbReference type="PROSITE" id="PS50885"/>
    </source>
</evidence>
<keyword evidence="14" id="KW-0547">Nucleotide-binding</keyword>
<keyword evidence="4" id="KW-0597">Phosphoprotein</keyword>
<dbReference type="PANTHER" id="PTHR45436:SF5">
    <property type="entry name" value="SENSOR HISTIDINE KINASE TRCS"/>
    <property type="match status" value="1"/>
</dbReference>
<dbReference type="EC" id="2.7.13.3" evidence="3"/>
<keyword evidence="8 11" id="KW-1133">Transmembrane helix</keyword>
<feature type="transmembrane region" description="Helical" evidence="11">
    <location>
        <begin position="12"/>
        <end position="32"/>
    </location>
</feature>
<feature type="domain" description="Histidine kinase" evidence="12">
    <location>
        <begin position="161"/>
        <end position="373"/>
    </location>
</feature>
<name>A0ABP5DP60_9PSEU</name>
<protein>
    <recommendedName>
        <fullName evidence="3">histidine kinase</fullName>
        <ecNumber evidence="3">2.7.13.3</ecNumber>
    </recommendedName>
</protein>
<proteinExistence type="predicted"/>
<feature type="transmembrane region" description="Helical" evidence="11">
    <location>
        <begin position="81"/>
        <end position="99"/>
    </location>
</feature>
<comment type="caution">
    <text evidence="14">The sequence shown here is derived from an EMBL/GenBank/DDBJ whole genome shotgun (WGS) entry which is preliminary data.</text>
</comment>
<dbReference type="Proteomes" id="UP001501116">
    <property type="component" value="Unassembled WGS sequence"/>
</dbReference>
<dbReference type="InterPro" id="IPR005467">
    <property type="entry name" value="His_kinase_dom"/>
</dbReference>
<evidence type="ECO:0000256" key="5">
    <source>
        <dbReference type="ARBA" id="ARBA00022679"/>
    </source>
</evidence>
<evidence type="ECO:0000256" key="7">
    <source>
        <dbReference type="ARBA" id="ARBA00022777"/>
    </source>
</evidence>
<dbReference type="Gene3D" id="1.10.287.130">
    <property type="match status" value="1"/>
</dbReference>
<keyword evidence="6 11" id="KW-0812">Transmembrane</keyword>
<dbReference type="CDD" id="cd00082">
    <property type="entry name" value="HisKA"/>
    <property type="match status" value="1"/>
</dbReference>
<dbReference type="InterPro" id="IPR003661">
    <property type="entry name" value="HisK_dim/P_dom"/>
</dbReference>
<reference evidence="15" key="1">
    <citation type="journal article" date="2019" name="Int. J. Syst. Evol. Microbiol.">
        <title>The Global Catalogue of Microorganisms (GCM) 10K type strain sequencing project: providing services to taxonomists for standard genome sequencing and annotation.</title>
        <authorList>
            <consortium name="The Broad Institute Genomics Platform"/>
            <consortium name="The Broad Institute Genome Sequencing Center for Infectious Disease"/>
            <person name="Wu L."/>
            <person name="Ma J."/>
        </authorList>
    </citation>
    <scope>NUCLEOTIDE SEQUENCE [LARGE SCALE GENOMIC DNA]</scope>
    <source>
        <strain evidence="15">JCM 14545</strain>
    </source>
</reference>
<dbReference type="InterPro" id="IPR036097">
    <property type="entry name" value="HisK_dim/P_sf"/>
</dbReference>
<dbReference type="SUPFAM" id="SSF47384">
    <property type="entry name" value="Homodimeric domain of signal transducing histidine kinase"/>
    <property type="match status" value="1"/>
</dbReference>
<dbReference type="InterPro" id="IPR050428">
    <property type="entry name" value="TCS_sensor_his_kinase"/>
</dbReference>
<evidence type="ECO:0000256" key="4">
    <source>
        <dbReference type="ARBA" id="ARBA00022553"/>
    </source>
</evidence>
<evidence type="ECO:0000313" key="15">
    <source>
        <dbReference type="Proteomes" id="UP001501116"/>
    </source>
</evidence>
<evidence type="ECO:0000256" key="8">
    <source>
        <dbReference type="ARBA" id="ARBA00022989"/>
    </source>
</evidence>
<dbReference type="PANTHER" id="PTHR45436">
    <property type="entry name" value="SENSOR HISTIDINE KINASE YKOH"/>
    <property type="match status" value="1"/>
</dbReference>
<evidence type="ECO:0000313" key="14">
    <source>
        <dbReference type="EMBL" id="GAA1982069.1"/>
    </source>
</evidence>
<dbReference type="Gene3D" id="1.10.8.500">
    <property type="entry name" value="HAMP domain in histidine kinase"/>
    <property type="match status" value="1"/>
</dbReference>
<dbReference type="PROSITE" id="PS50885">
    <property type="entry name" value="HAMP"/>
    <property type="match status" value="1"/>
</dbReference>
<dbReference type="InterPro" id="IPR003660">
    <property type="entry name" value="HAMP_dom"/>
</dbReference>
<dbReference type="SMART" id="SM00387">
    <property type="entry name" value="HATPase_c"/>
    <property type="match status" value="1"/>
</dbReference>
<keyword evidence="5" id="KW-0808">Transferase</keyword>
<dbReference type="Gene3D" id="3.30.565.10">
    <property type="entry name" value="Histidine kinase-like ATPase, C-terminal domain"/>
    <property type="match status" value="1"/>
</dbReference>
<evidence type="ECO:0000256" key="10">
    <source>
        <dbReference type="ARBA" id="ARBA00023136"/>
    </source>
</evidence>
<dbReference type="GO" id="GO:0005524">
    <property type="term" value="F:ATP binding"/>
    <property type="evidence" value="ECO:0007669"/>
    <property type="project" value="UniProtKB-KW"/>
</dbReference>
<dbReference type="PRINTS" id="PR00344">
    <property type="entry name" value="BCTRLSENSOR"/>
</dbReference>
<dbReference type="PROSITE" id="PS50109">
    <property type="entry name" value="HIS_KIN"/>
    <property type="match status" value="1"/>
</dbReference>
<organism evidence="14 15">
    <name type="scientific">Amycolatopsis minnesotensis</name>
    <dbReference type="NCBI Taxonomy" id="337894"/>
    <lineage>
        <taxon>Bacteria</taxon>
        <taxon>Bacillati</taxon>
        <taxon>Actinomycetota</taxon>
        <taxon>Actinomycetes</taxon>
        <taxon>Pseudonocardiales</taxon>
        <taxon>Pseudonocardiaceae</taxon>
        <taxon>Amycolatopsis</taxon>
    </lineage>
</organism>
<gene>
    <name evidence="14" type="ORF">GCM10009754_68690</name>
</gene>
<evidence type="ECO:0000259" key="12">
    <source>
        <dbReference type="PROSITE" id="PS50109"/>
    </source>
</evidence>
<evidence type="ECO:0000256" key="3">
    <source>
        <dbReference type="ARBA" id="ARBA00012438"/>
    </source>
</evidence>
<dbReference type="Pfam" id="PF00672">
    <property type="entry name" value="HAMP"/>
    <property type="match status" value="1"/>
</dbReference>
<dbReference type="CDD" id="cd06225">
    <property type="entry name" value="HAMP"/>
    <property type="match status" value="1"/>
</dbReference>
<dbReference type="SMART" id="SM00388">
    <property type="entry name" value="HisKA"/>
    <property type="match status" value="1"/>
</dbReference>
<feature type="domain" description="HAMP" evidence="13">
    <location>
        <begin position="100"/>
        <end position="153"/>
    </location>
</feature>
<evidence type="ECO:0000256" key="9">
    <source>
        <dbReference type="ARBA" id="ARBA00023012"/>
    </source>
</evidence>
<evidence type="ECO:0000256" key="1">
    <source>
        <dbReference type="ARBA" id="ARBA00000085"/>
    </source>
</evidence>
<dbReference type="InterPro" id="IPR004358">
    <property type="entry name" value="Sig_transdc_His_kin-like_C"/>
</dbReference>
<dbReference type="SMART" id="SM00304">
    <property type="entry name" value="HAMP"/>
    <property type="match status" value="1"/>
</dbReference>
<dbReference type="InterPro" id="IPR003594">
    <property type="entry name" value="HATPase_dom"/>
</dbReference>
<dbReference type="InterPro" id="IPR036890">
    <property type="entry name" value="HATPase_C_sf"/>
</dbReference>
<dbReference type="Pfam" id="PF02518">
    <property type="entry name" value="HATPase_c"/>
    <property type="match status" value="1"/>
</dbReference>
<comment type="catalytic activity">
    <reaction evidence="1">
        <text>ATP + protein L-histidine = ADP + protein N-phospho-L-histidine.</text>
        <dbReference type="EC" id="2.7.13.3"/>
    </reaction>
</comment>
<dbReference type="EMBL" id="BAAANN010000036">
    <property type="protein sequence ID" value="GAA1982069.1"/>
    <property type="molecule type" value="Genomic_DNA"/>
</dbReference>
<dbReference type="SUPFAM" id="SSF158472">
    <property type="entry name" value="HAMP domain-like"/>
    <property type="match status" value="1"/>
</dbReference>
<dbReference type="RefSeq" id="WP_344428713.1">
    <property type="nucleotide sequence ID" value="NZ_BAAANN010000036.1"/>
</dbReference>
<dbReference type="SUPFAM" id="SSF55874">
    <property type="entry name" value="ATPase domain of HSP90 chaperone/DNA topoisomerase II/histidine kinase"/>
    <property type="match status" value="1"/>
</dbReference>